<feature type="transmembrane region" description="Helical" evidence="1">
    <location>
        <begin position="1049"/>
        <end position="1071"/>
    </location>
</feature>
<organism evidence="2 3">
    <name type="scientific">Aspergillus homomorphus (strain CBS 101889)</name>
    <dbReference type="NCBI Taxonomy" id="1450537"/>
    <lineage>
        <taxon>Eukaryota</taxon>
        <taxon>Fungi</taxon>
        <taxon>Dikarya</taxon>
        <taxon>Ascomycota</taxon>
        <taxon>Pezizomycotina</taxon>
        <taxon>Eurotiomycetes</taxon>
        <taxon>Eurotiomycetidae</taxon>
        <taxon>Eurotiales</taxon>
        <taxon>Aspergillaceae</taxon>
        <taxon>Aspergillus</taxon>
        <taxon>Aspergillus subgen. Circumdati</taxon>
    </lineage>
</organism>
<dbReference type="EMBL" id="KZ824283">
    <property type="protein sequence ID" value="RAL12368.1"/>
    <property type="molecule type" value="Genomic_DNA"/>
</dbReference>
<reference evidence="2 3" key="1">
    <citation type="submission" date="2018-02" db="EMBL/GenBank/DDBJ databases">
        <title>The genomes of Aspergillus section Nigri reveals drivers in fungal speciation.</title>
        <authorList>
            <consortium name="DOE Joint Genome Institute"/>
            <person name="Vesth T.C."/>
            <person name="Nybo J."/>
            <person name="Theobald S."/>
            <person name="Brandl J."/>
            <person name="Frisvad J.C."/>
            <person name="Nielsen K.F."/>
            <person name="Lyhne E.K."/>
            <person name="Kogle M.E."/>
            <person name="Kuo A."/>
            <person name="Riley R."/>
            <person name="Clum A."/>
            <person name="Nolan M."/>
            <person name="Lipzen A."/>
            <person name="Salamov A."/>
            <person name="Henrissat B."/>
            <person name="Wiebenga A."/>
            <person name="De vries R.P."/>
            <person name="Grigoriev I.V."/>
            <person name="Mortensen U.H."/>
            <person name="Andersen M.R."/>
            <person name="Baker S.E."/>
        </authorList>
    </citation>
    <scope>NUCLEOTIDE SEQUENCE [LARGE SCALE GENOMIC DNA]</scope>
    <source>
        <strain evidence="2 3">CBS 101889</strain>
    </source>
</reference>
<keyword evidence="3" id="KW-1185">Reference proteome</keyword>
<dbReference type="Pfam" id="PF11915">
    <property type="entry name" value="DUF3433"/>
    <property type="match status" value="2"/>
</dbReference>
<feature type="transmembrane region" description="Helical" evidence="1">
    <location>
        <begin position="641"/>
        <end position="660"/>
    </location>
</feature>
<dbReference type="InterPro" id="IPR021840">
    <property type="entry name" value="DUF3433"/>
</dbReference>
<dbReference type="Proteomes" id="UP000248961">
    <property type="component" value="Unassembled WGS sequence"/>
</dbReference>
<name>A0A395HZR3_ASPHC</name>
<dbReference type="PANTHER" id="PTHR37544:SF3">
    <property type="entry name" value="SPRAY"/>
    <property type="match status" value="1"/>
</dbReference>
<dbReference type="PANTHER" id="PTHR37544">
    <property type="entry name" value="SPRAY-RELATED"/>
    <property type="match status" value="1"/>
</dbReference>
<evidence type="ECO:0000313" key="3">
    <source>
        <dbReference type="Proteomes" id="UP000248961"/>
    </source>
</evidence>
<feature type="transmembrane region" description="Helical" evidence="1">
    <location>
        <begin position="140"/>
        <end position="160"/>
    </location>
</feature>
<keyword evidence="1" id="KW-0812">Transmembrane</keyword>
<gene>
    <name evidence="2" type="ORF">BO97DRAFT_451566</name>
</gene>
<dbReference type="GeneID" id="37203279"/>
<dbReference type="VEuPathDB" id="FungiDB:BO97DRAFT_451566"/>
<dbReference type="OrthoDB" id="3248909at2759"/>
<keyword evidence="1" id="KW-0472">Membrane</keyword>
<evidence type="ECO:0000313" key="2">
    <source>
        <dbReference type="EMBL" id="RAL12368.1"/>
    </source>
</evidence>
<keyword evidence="1" id="KW-1133">Transmembrane helix</keyword>
<dbReference type="AlphaFoldDB" id="A0A395HZR3"/>
<dbReference type="RefSeq" id="XP_025551522.1">
    <property type="nucleotide sequence ID" value="XM_025698990.1"/>
</dbReference>
<feature type="transmembrane region" description="Helical" evidence="1">
    <location>
        <begin position="487"/>
        <end position="508"/>
    </location>
</feature>
<proteinExistence type="predicted"/>
<dbReference type="STRING" id="1450537.A0A395HZR3"/>
<sequence length="1131" mass="125481">MRCIRRQLSAGHATNDEARGNWLPPTLRRPYLLTLSTLLLLMAVAVEVLRQYSNLHNGVAQFKNQENLSPREWRAWTDTPTIVGLVAVVLWEVFAQDVLRLEPYFQLAGSSEVPASVLFINYSFDAGILAPIRAARNRHWIVLCVSAMSMAIHLAVPSLLSGLLTLASTDIVETKALHTWPHLVGMEIQENWFSIEAAHRNFSQEPRGNPLGLKSNVKYALAPLSNVAYESDAYALMNLNQSVYWSDMTCVNATVAGTMPHAPNATATNEHRLSWDLSNITFPDIGSTSDCNIDIMLDSIFPLGDGKFQARHWAPVQSAPASFSQSAFRATKCISTGFLGVMVEVESRAGTILNSNAIAFACQPIFRQSIASVSFTRGVFDSASIVLNIPTVSKLSTKEFSVHGFQGLMSSDLTATELPLDQKFRVVVSGDTETLQLTQYQDTIGHLWNSEFVVAIDRLFDRQANAVRVDAKFSMSLLTIAVTPRTAVAVEVITILGSLLVLYLSFAYPRRPRLLHRDPSSIAAQCHLIARLIGPDTLNTLSHPNYHVAKTRELRKWTKGLWCRWTTGSVDQVIEISSIDGSPAKMCARPAVSARRDPMPHFLTLPWFVMECVLLVGAVTLFGLTYTWIQIHAIDSLSSTRFLVAAVFLVYGPTVLASIMRSLLNSLHRHLSVAEPWIQLRNGMVTSKKLSAPIYGPLSSLFLSMRRGPRPPVAVLTLSLICMLNLILVVVSGGLFEPQINTYLAASGLTTAYTESSFVGHTLDPGFRIYDRSIFPLTTNESNIPWVTSHLSFLPFTIDMVEDAVGVLYTTTRRGIGANLKCEAVSPANAIADYSTGTMNWTYAPVDNSTLECTLQLPLNVSEPQRTTIQWAWPDSSDCQRLNFFVSSSIPTKGNSITTAMYCTPHLTNPTYEIQVDPSSLIQEHTLIANESPLTTGSFFESLSTALGTFNQNLGTFIHNITTHPHPLPYYLSSFPNAQTTDFYQQHRQDDHKISTQDLAHAVQSIYQSTFLNYMTLHRDELFPPGPLVQIPGKTTYTLWGLMPSTTSILIIIVILSLDVLALVTVFLCYFGRYDAPRIPKAVGSLIPWVGGREGLRRLKDMDEQDNTKRQYHFWPRTDADDQTTCNLPIP</sequence>
<accession>A0A395HZR3</accession>
<feature type="transmembrane region" description="Helical" evidence="1">
    <location>
        <begin position="605"/>
        <end position="629"/>
    </location>
</feature>
<evidence type="ECO:0000256" key="1">
    <source>
        <dbReference type="SAM" id="Phobius"/>
    </source>
</evidence>
<protein>
    <submittedName>
        <fullName evidence="2">Uncharacterized protein</fullName>
    </submittedName>
</protein>
<feature type="transmembrane region" description="Helical" evidence="1">
    <location>
        <begin position="713"/>
        <end position="736"/>
    </location>
</feature>